<gene>
    <name evidence="2" type="ORF">GMARGA_LOCUS32754</name>
</gene>
<evidence type="ECO:0000313" key="3">
    <source>
        <dbReference type="Proteomes" id="UP000789901"/>
    </source>
</evidence>
<reference evidence="2 3" key="1">
    <citation type="submission" date="2021-06" db="EMBL/GenBank/DDBJ databases">
        <authorList>
            <person name="Kallberg Y."/>
            <person name="Tangrot J."/>
            <person name="Rosling A."/>
        </authorList>
    </citation>
    <scope>NUCLEOTIDE SEQUENCE [LARGE SCALE GENOMIC DNA]</scope>
    <source>
        <strain evidence="2 3">120-4 pot B 10/14</strain>
    </source>
</reference>
<keyword evidence="3" id="KW-1185">Reference proteome</keyword>
<evidence type="ECO:0000313" key="2">
    <source>
        <dbReference type="EMBL" id="CAG8835838.1"/>
    </source>
</evidence>
<sequence>IAGSYGTWILKFLRQFYTPSDACPRMTEAVVRRLTPRIPPGPPRATDPEDADLTAAPPAGPFHVPLATCRGENFIGAKVSTPAWEGSLHKGTKPSGKGAPFLQGFQDISGDALACGQKGGIDSSLQCPQEILLDFGLCLRQKDTVDDNVVLSVLVPLFSLLAKDSFLMPGIRPSLGQASDGNHAAILGDMFTVTS</sequence>
<protein>
    <submittedName>
        <fullName evidence="2">22875_t:CDS:1</fullName>
    </submittedName>
</protein>
<comment type="caution">
    <text evidence="2">The sequence shown here is derived from an EMBL/GenBank/DDBJ whole genome shotgun (WGS) entry which is preliminary data.</text>
</comment>
<dbReference type="EMBL" id="CAJVQB010052265">
    <property type="protein sequence ID" value="CAG8835838.1"/>
    <property type="molecule type" value="Genomic_DNA"/>
</dbReference>
<proteinExistence type="predicted"/>
<organism evidence="2 3">
    <name type="scientific">Gigaspora margarita</name>
    <dbReference type="NCBI Taxonomy" id="4874"/>
    <lineage>
        <taxon>Eukaryota</taxon>
        <taxon>Fungi</taxon>
        <taxon>Fungi incertae sedis</taxon>
        <taxon>Mucoromycota</taxon>
        <taxon>Glomeromycotina</taxon>
        <taxon>Glomeromycetes</taxon>
        <taxon>Diversisporales</taxon>
        <taxon>Gigasporaceae</taxon>
        <taxon>Gigaspora</taxon>
    </lineage>
</organism>
<evidence type="ECO:0000256" key="1">
    <source>
        <dbReference type="SAM" id="MobiDB-lite"/>
    </source>
</evidence>
<dbReference type="Proteomes" id="UP000789901">
    <property type="component" value="Unassembled WGS sequence"/>
</dbReference>
<feature type="non-terminal residue" evidence="2">
    <location>
        <position position="1"/>
    </location>
</feature>
<feature type="region of interest" description="Disordered" evidence="1">
    <location>
        <begin position="34"/>
        <end position="57"/>
    </location>
</feature>
<accession>A0ABN7WMC2</accession>
<name>A0ABN7WMC2_GIGMA</name>